<dbReference type="PANTHER" id="PTHR11241">
    <property type="entry name" value="DEOXYURIDINE 5'-TRIPHOSPHATE NUCLEOTIDOHYDROLASE"/>
    <property type="match status" value="1"/>
</dbReference>
<evidence type="ECO:0000313" key="8">
    <source>
        <dbReference type="Proteomes" id="UP000048926"/>
    </source>
</evidence>
<evidence type="ECO:0000256" key="4">
    <source>
        <dbReference type="ARBA" id="ARBA00023080"/>
    </source>
</evidence>
<dbReference type="NCBIfam" id="TIGR00576">
    <property type="entry name" value="dut"/>
    <property type="match status" value="1"/>
</dbReference>
<dbReference type="AlphaFoldDB" id="A0A0M6Y6F1"/>
<organism evidence="7 8">
    <name type="scientific">Roseibium aggregatum</name>
    <dbReference type="NCBI Taxonomy" id="187304"/>
    <lineage>
        <taxon>Bacteria</taxon>
        <taxon>Pseudomonadati</taxon>
        <taxon>Pseudomonadota</taxon>
        <taxon>Alphaproteobacteria</taxon>
        <taxon>Hyphomicrobiales</taxon>
        <taxon>Stappiaceae</taxon>
        <taxon>Roseibium</taxon>
    </lineage>
</organism>
<keyword evidence="4" id="KW-0546">Nucleotide metabolism</keyword>
<dbReference type="SUPFAM" id="SSF51283">
    <property type="entry name" value="dUTPase-like"/>
    <property type="match status" value="1"/>
</dbReference>
<dbReference type="Gene3D" id="2.70.40.10">
    <property type="match status" value="1"/>
</dbReference>
<protein>
    <recommendedName>
        <fullName evidence="2">dUTP diphosphatase</fullName>
        <ecNumber evidence="2">3.6.1.23</ecNumber>
    </recommendedName>
</protein>
<name>A0A0M6Y6F1_9HYPH</name>
<dbReference type="Proteomes" id="UP000048926">
    <property type="component" value="Unassembled WGS sequence"/>
</dbReference>
<dbReference type="EC" id="3.6.1.23" evidence="2"/>
<gene>
    <name evidence="7" type="primary">dut_1</name>
    <name evidence="7" type="ORF">LAL4801_04130</name>
</gene>
<keyword evidence="3 7" id="KW-0378">Hydrolase</keyword>
<dbReference type="GO" id="GO:0004170">
    <property type="term" value="F:dUTP diphosphatase activity"/>
    <property type="evidence" value="ECO:0007669"/>
    <property type="project" value="UniProtKB-EC"/>
</dbReference>
<comment type="catalytic activity">
    <reaction evidence="5">
        <text>dUTP + H2O = dUMP + diphosphate + H(+)</text>
        <dbReference type="Rhea" id="RHEA:10248"/>
        <dbReference type="ChEBI" id="CHEBI:15377"/>
        <dbReference type="ChEBI" id="CHEBI:15378"/>
        <dbReference type="ChEBI" id="CHEBI:33019"/>
        <dbReference type="ChEBI" id="CHEBI:61555"/>
        <dbReference type="ChEBI" id="CHEBI:246422"/>
        <dbReference type="EC" id="3.6.1.23"/>
    </reaction>
</comment>
<dbReference type="GO" id="GO:0000287">
    <property type="term" value="F:magnesium ion binding"/>
    <property type="evidence" value="ECO:0007669"/>
    <property type="project" value="InterPro"/>
</dbReference>
<accession>A0A0M6Y6F1</accession>
<evidence type="ECO:0000256" key="3">
    <source>
        <dbReference type="ARBA" id="ARBA00022801"/>
    </source>
</evidence>
<evidence type="ECO:0000256" key="2">
    <source>
        <dbReference type="ARBA" id="ARBA00012379"/>
    </source>
</evidence>
<dbReference type="Pfam" id="PF00692">
    <property type="entry name" value="dUTPase"/>
    <property type="match status" value="1"/>
</dbReference>
<reference evidence="8" key="1">
    <citation type="submission" date="2015-07" db="EMBL/GenBank/DDBJ databases">
        <authorList>
            <person name="Rodrigo-Torres Lidia"/>
            <person name="Arahal R.David."/>
        </authorList>
    </citation>
    <scope>NUCLEOTIDE SEQUENCE [LARGE SCALE GENOMIC DNA]</scope>
    <source>
        <strain evidence="8">CECT 4801</strain>
    </source>
</reference>
<feature type="domain" description="dUTPase-like" evidence="6">
    <location>
        <begin position="15"/>
        <end position="144"/>
    </location>
</feature>
<evidence type="ECO:0000256" key="1">
    <source>
        <dbReference type="ARBA" id="ARBA00006581"/>
    </source>
</evidence>
<comment type="similarity">
    <text evidence="1">Belongs to the dUTPase family.</text>
</comment>
<keyword evidence="8" id="KW-1185">Reference proteome</keyword>
<dbReference type="NCBIfam" id="NF001862">
    <property type="entry name" value="PRK00601.1"/>
    <property type="match status" value="1"/>
</dbReference>
<evidence type="ECO:0000313" key="7">
    <source>
        <dbReference type="EMBL" id="CTQ45675.1"/>
    </source>
</evidence>
<dbReference type="CDD" id="cd07557">
    <property type="entry name" value="trimeric_dUTPase"/>
    <property type="match status" value="1"/>
</dbReference>
<evidence type="ECO:0000259" key="6">
    <source>
        <dbReference type="Pfam" id="PF00692"/>
    </source>
</evidence>
<proteinExistence type="inferred from homology"/>
<sequence>MKLPIKYLDGYSPDWPRLEYAKEGDAGFDLRSTASLRIRSGGIVTVPVGVAFEIPEGYELQIRGRSGLAFKHHVFLIHSPGTIDSGFRGEIRVMLKNEGSKDLRIEPGDRVAQAVLAKFEQAEFVTVETLSESARGETGFGSSGMS</sequence>
<dbReference type="InterPro" id="IPR036157">
    <property type="entry name" value="dUTPase-like_sf"/>
</dbReference>
<dbReference type="InterPro" id="IPR008181">
    <property type="entry name" value="dUTPase"/>
</dbReference>
<dbReference type="InterPro" id="IPR029054">
    <property type="entry name" value="dUTPase-like"/>
</dbReference>
<evidence type="ECO:0000256" key="5">
    <source>
        <dbReference type="ARBA" id="ARBA00047686"/>
    </source>
</evidence>
<dbReference type="GO" id="GO:0006226">
    <property type="term" value="P:dUMP biosynthetic process"/>
    <property type="evidence" value="ECO:0007669"/>
    <property type="project" value="InterPro"/>
</dbReference>
<dbReference type="RefSeq" id="WP_208984483.1">
    <property type="nucleotide sequence ID" value="NZ_CXST01000002.1"/>
</dbReference>
<dbReference type="PANTHER" id="PTHR11241:SF0">
    <property type="entry name" value="DEOXYURIDINE 5'-TRIPHOSPHATE NUCLEOTIDOHYDROLASE"/>
    <property type="match status" value="1"/>
</dbReference>
<dbReference type="EMBL" id="CXST01000002">
    <property type="protein sequence ID" value="CTQ45675.1"/>
    <property type="molecule type" value="Genomic_DNA"/>
</dbReference>
<dbReference type="InterPro" id="IPR033704">
    <property type="entry name" value="dUTPase_trimeric"/>
</dbReference>
<dbReference type="GO" id="GO:0046081">
    <property type="term" value="P:dUTP catabolic process"/>
    <property type="evidence" value="ECO:0007669"/>
    <property type="project" value="InterPro"/>
</dbReference>